<protein>
    <recommendedName>
        <fullName evidence="6">Ferredoxin--NADP reductase</fullName>
        <shortName evidence="6">FNR</shortName>
        <shortName evidence="6">Fd-NADP(+) reductase</shortName>
        <ecNumber evidence="6">1.18.1.2</ecNumber>
    </recommendedName>
</protein>
<dbReference type="InterPro" id="IPR036188">
    <property type="entry name" value="FAD/NAD-bd_sf"/>
</dbReference>
<dbReference type="InterPro" id="IPR022890">
    <property type="entry name" value="Fd--NADP_Rdtase_type_2"/>
</dbReference>
<proteinExistence type="inferred from homology"/>
<evidence type="ECO:0000256" key="4">
    <source>
        <dbReference type="ARBA" id="ARBA00023002"/>
    </source>
</evidence>
<name>A0A7W9KGH8_9PSEU</name>
<comment type="cofactor">
    <cofactor evidence="6">
        <name>FAD</name>
        <dbReference type="ChEBI" id="CHEBI:57692"/>
    </cofactor>
    <text evidence="6">Binds 1 FAD per subunit.</text>
</comment>
<feature type="binding site" evidence="6">
    <location>
        <position position="279"/>
    </location>
    <ligand>
        <name>FAD</name>
        <dbReference type="ChEBI" id="CHEBI:57692"/>
    </ligand>
</feature>
<comment type="catalytic activity">
    <reaction evidence="5">
        <text>[thioredoxin]-dithiol + NADP(+) = [thioredoxin]-disulfide + NADPH + H(+)</text>
        <dbReference type="Rhea" id="RHEA:20345"/>
        <dbReference type="Rhea" id="RHEA-COMP:10698"/>
        <dbReference type="Rhea" id="RHEA-COMP:10700"/>
        <dbReference type="ChEBI" id="CHEBI:15378"/>
        <dbReference type="ChEBI" id="CHEBI:29950"/>
        <dbReference type="ChEBI" id="CHEBI:50058"/>
        <dbReference type="ChEBI" id="CHEBI:57783"/>
        <dbReference type="ChEBI" id="CHEBI:58349"/>
        <dbReference type="EC" id="1.8.1.9"/>
    </reaction>
</comment>
<reference evidence="8 9" key="1">
    <citation type="submission" date="2020-08" db="EMBL/GenBank/DDBJ databases">
        <title>Sequencing the genomes of 1000 actinobacteria strains.</title>
        <authorList>
            <person name="Klenk H.-P."/>
        </authorList>
    </citation>
    <scope>NUCLEOTIDE SEQUENCE [LARGE SCALE GENOMIC DNA]</scope>
    <source>
        <strain evidence="8 9">DSM 43851</strain>
    </source>
</reference>
<feature type="binding site" evidence="6">
    <location>
        <position position="86"/>
    </location>
    <ligand>
        <name>FAD</name>
        <dbReference type="ChEBI" id="CHEBI:57692"/>
    </ligand>
</feature>
<comment type="catalytic activity">
    <reaction evidence="6">
        <text>2 reduced [2Fe-2S]-[ferredoxin] + NADP(+) + H(+) = 2 oxidized [2Fe-2S]-[ferredoxin] + NADPH</text>
        <dbReference type="Rhea" id="RHEA:20125"/>
        <dbReference type="Rhea" id="RHEA-COMP:10000"/>
        <dbReference type="Rhea" id="RHEA-COMP:10001"/>
        <dbReference type="ChEBI" id="CHEBI:15378"/>
        <dbReference type="ChEBI" id="CHEBI:33737"/>
        <dbReference type="ChEBI" id="CHEBI:33738"/>
        <dbReference type="ChEBI" id="CHEBI:57783"/>
        <dbReference type="ChEBI" id="CHEBI:58349"/>
        <dbReference type="EC" id="1.18.1.2"/>
    </reaction>
</comment>
<comment type="caution">
    <text evidence="8">The sequence shown here is derived from an EMBL/GenBank/DDBJ whole genome shotgun (WGS) entry which is preliminary data.</text>
</comment>
<evidence type="ECO:0000256" key="3">
    <source>
        <dbReference type="ARBA" id="ARBA00022857"/>
    </source>
</evidence>
<dbReference type="EC" id="1.18.1.2" evidence="6"/>
<dbReference type="GO" id="GO:0004791">
    <property type="term" value="F:thioredoxin-disulfide reductase (NADPH) activity"/>
    <property type="evidence" value="ECO:0007669"/>
    <property type="project" value="UniProtKB-EC"/>
</dbReference>
<dbReference type="PRINTS" id="PR00469">
    <property type="entry name" value="PNDRDTASEII"/>
</dbReference>
<dbReference type="HAMAP" id="MF_01685">
    <property type="entry name" value="FENR2"/>
    <property type="match status" value="1"/>
</dbReference>
<dbReference type="InterPro" id="IPR050097">
    <property type="entry name" value="Ferredoxin-NADP_redctase_2"/>
</dbReference>
<dbReference type="AlphaFoldDB" id="A0A7W9KGH8"/>
<feature type="binding site" evidence="6">
    <location>
        <position position="41"/>
    </location>
    <ligand>
        <name>FAD</name>
        <dbReference type="ChEBI" id="CHEBI:57692"/>
    </ligand>
</feature>
<organism evidence="8 9">
    <name type="scientific">Kutzneria kofuensis</name>
    <dbReference type="NCBI Taxonomy" id="103725"/>
    <lineage>
        <taxon>Bacteria</taxon>
        <taxon>Bacillati</taxon>
        <taxon>Actinomycetota</taxon>
        <taxon>Actinomycetes</taxon>
        <taxon>Pseudonocardiales</taxon>
        <taxon>Pseudonocardiaceae</taxon>
        <taxon>Kutzneria</taxon>
    </lineage>
</organism>
<comment type="similarity">
    <text evidence="6">Belongs to the ferredoxin--NADP reductase type 2 family.</text>
</comment>
<accession>A0A7W9KGH8</accession>
<feature type="domain" description="FAD/NAD(P)-binding" evidence="7">
    <location>
        <begin position="4"/>
        <end position="297"/>
    </location>
</feature>
<keyword evidence="4 6" id="KW-0560">Oxidoreductase</keyword>
<keyword evidence="2 6" id="KW-0274">FAD</keyword>
<dbReference type="PRINTS" id="PR00368">
    <property type="entry name" value="FADPNR"/>
</dbReference>
<dbReference type="PANTHER" id="PTHR48105">
    <property type="entry name" value="THIOREDOXIN REDUCTASE 1-RELATED-RELATED"/>
    <property type="match status" value="1"/>
</dbReference>
<dbReference type="Pfam" id="PF07992">
    <property type="entry name" value="Pyr_redox_2"/>
    <property type="match status" value="1"/>
</dbReference>
<sequence>MRRFDLAVIGAGPAGLFAAFYAGMRGLSVALVDALPEPGGQIAALYPEKLIRDVAGFGAIRGRELVRELLAQARPFAPGMFLGRQATQLDDLVGGRFRLGLADGTDLDAGAVVVTGGIGTFTPRKLPCGDAFQGRGLSYFVRDPSELAGKRILVVGGGDSAFDWADALQDNAEVTLVHRRGSFRAHQHTVDRVLSGAASVRINTEVEHLDGDARVRRAVLRDTVSNVRTELDCDHVVAALGFVASPGPLLRWGLEVRDHKIVVDQAMRTTRPGVFAAGDVCTHDGRVPLIAVGFGEAATAVNHAATWLDPGASLFPGHSTDGVPAAIEPAASSA</sequence>
<evidence type="ECO:0000256" key="1">
    <source>
        <dbReference type="ARBA" id="ARBA00022630"/>
    </source>
</evidence>
<evidence type="ECO:0000256" key="2">
    <source>
        <dbReference type="ARBA" id="ARBA00022827"/>
    </source>
</evidence>
<dbReference type="GO" id="GO:0050661">
    <property type="term" value="F:NADP binding"/>
    <property type="evidence" value="ECO:0007669"/>
    <property type="project" value="UniProtKB-UniRule"/>
</dbReference>
<feature type="binding site" evidence="6">
    <location>
        <position position="33"/>
    </location>
    <ligand>
        <name>FAD</name>
        <dbReference type="ChEBI" id="CHEBI:57692"/>
    </ligand>
</feature>
<dbReference type="Gene3D" id="3.50.50.60">
    <property type="entry name" value="FAD/NAD(P)-binding domain"/>
    <property type="match status" value="2"/>
</dbReference>
<comment type="caution">
    <text evidence="6">Lacks conserved residue(s) required for the propagation of feature annotation.</text>
</comment>
<evidence type="ECO:0000259" key="7">
    <source>
        <dbReference type="Pfam" id="PF07992"/>
    </source>
</evidence>
<dbReference type="GO" id="GO:0050660">
    <property type="term" value="F:flavin adenine dinucleotide binding"/>
    <property type="evidence" value="ECO:0007669"/>
    <property type="project" value="UniProtKB-UniRule"/>
</dbReference>
<dbReference type="GO" id="GO:0004324">
    <property type="term" value="F:ferredoxin-NADP+ reductase activity"/>
    <property type="evidence" value="ECO:0007669"/>
    <property type="project" value="UniProtKB-UniRule"/>
</dbReference>
<keyword evidence="1 6" id="KW-0285">Flavoprotein</keyword>
<dbReference type="InterPro" id="IPR023753">
    <property type="entry name" value="FAD/NAD-binding_dom"/>
</dbReference>
<evidence type="ECO:0000313" key="8">
    <source>
        <dbReference type="EMBL" id="MBB5891379.1"/>
    </source>
</evidence>
<keyword evidence="9" id="KW-1185">Reference proteome</keyword>
<comment type="subunit">
    <text evidence="6">Homodimer.</text>
</comment>
<gene>
    <name evidence="8" type="ORF">BJ998_002575</name>
</gene>
<dbReference type="RefSeq" id="WP_184861443.1">
    <property type="nucleotide sequence ID" value="NZ_BAAAWY010000053.1"/>
</dbReference>
<dbReference type="Proteomes" id="UP000585638">
    <property type="component" value="Unassembled WGS sequence"/>
</dbReference>
<dbReference type="SUPFAM" id="SSF51905">
    <property type="entry name" value="FAD/NAD(P)-binding domain"/>
    <property type="match status" value="1"/>
</dbReference>
<dbReference type="EMBL" id="JACHIR010000001">
    <property type="protein sequence ID" value="MBB5891379.1"/>
    <property type="molecule type" value="Genomic_DNA"/>
</dbReference>
<feature type="binding site" evidence="6">
    <location>
        <position position="121"/>
    </location>
    <ligand>
        <name>FAD</name>
        <dbReference type="ChEBI" id="CHEBI:57692"/>
    </ligand>
</feature>
<feature type="binding site" evidence="6">
    <location>
        <position position="46"/>
    </location>
    <ligand>
        <name>FAD</name>
        <dbReference type="ChEBI" id="CHEBI:57692"/>
    </ligand>
</feature>
<evidence type="ECO:0000256" key="6">
    <source>
        <dbReference type="HAMAP-Rule" id="MF_01685"/>
    </source>
</evidence>
<keyword evidence="3 6" id="KW-0521">NADP</keyword>
<evidence type="ECO:0000313" key="9">
    <source>
        <dbReference type="Proteomes" id="UP000585638"/>
    </source>
</evidence>
<feature type="binding site" evidence="6">
    <location>
        <position position="320"/>
    </location>
    <ligand>
        <name>FAD</name>
        <dbReference type="ChEBI" id="CHEBI:57692"/>
    </ligand>
</feature>
<evidence type="ECO:0000256" key="5">
    <source>
        <dbReference type="ARBA" id="ARBA00048132"/>
    </source>
</evidence>